<dbReference type="FunFam" id="1.20.140.10:FF:000001">
    <property type="entry name" value="Acyl-CoA dehydrogenase"/>
    <property type="match status" value="1"/>
</dbReference>
<dbReference type="InterPro" id="IPR013786">
    <property type="entry name" value="AcylCoA_DH/ox_N"/>
</dbReference>
<dbReference type="InterPro" id="IPR006091">
    <property type="entry name" value="Acyl-CoA_Oxase/DH_mid-dom"/>
</dbReference>
<accession>A0A936ZB03</accession>
<dbReference type="InterPro" id="IPR006089">
    <property type="entry name" value="Acyl-CoA_DH_CS"/>
</dbReference>
<dbReference type="Pfam" id="PF00441">
    <property type="entry name" value="Acyl-CoA_dh_1"/>
    <property type="match status" value="1"/>
</dbReference>
<dbReference type="AlphaFoldDB" id="A0A936ZB03"/>
<evidence type="ECO:0000256" key="2">
    <source>
        <dbReference type="ARBA" id="ARBA00009347"/>
    </source>
</evidence>
<evidence type="ECO:0000256" key="5">
    <source>
        <dbReference type="ARBA" id="ARBA00023002"/>
    </source>
</evidence>
<dbReference type="Pfam" id="PF02771">
    <property type="entry name" value="Acyl-CoA_dh_N"/>
    <property type="match status" value="1"/>
</dbReference>
<dbReference type="SUPFAM" id="SSF47203">
    <property type="entry name" value="Acyl-CoA dehydrogenase C-terminal domain-like"/>
    <property type="match status" value="1"/>
</dbReference>
<dbReference type="Gene3D" id="1.10.540.10">
    <property type="entry name" value="Acyl-CoA dehydrogenase/oxidase, N-terminal domain"/>
    <property type="match status" value="1"/>
</dbReference>
<keyword evidence="4 6" id="KW-0274">FAD</keyword>
<sequence length="563" mass="60083">MHIHAIHPLTHDTVVDLAVSAAAAARRYCTAAERIVAQNLIDQNGRVDPQTLNREQRRLHGLAWIATTVETLAQTASWANSLKNSATLGQTEALIVMIGFGEYLGQLVGGLPMSPNEIVRPGELGLAADATALQSDPAVAVFLASGNVAANRAALTAELRAGHRPDETPGDDTLDMIRDQFRRFAAERIAPQAHAWHLADALVPDEVIAEMSELGVFGICIGTEYGGLGLGKLAMCVVTEELSRAWIAAGSLGTRSEIAGDLIASAGTPEQKARWLPLIASGEVLPTAVFTEPNAGSDLASLRTRATPTSTGWRIDGNKTWITHASRSDLMTILARTDPSKPGHGGLSVFLGPKPRGTDIDPFPIETMSGSEIEVLGYRGMKEYEIAFDGFALGAEALLGGGEGQGFKQLMQTFEGARIQTAARAVGVAWKALDLGMRYALERAQFGKPIIQFPRVSDKLALMAVETIMARELTYFAAREKDSGRRCDVQAGMAKLLAARVAWSNADAGLQIHGGNGYALEYEISRVLCDARILNIFEGAAEIQAHVVGRGLLARHREANAAA</sequence>
<feature type="domain" description="Acyl-CoA dehydrogenase/oxidase N-terminal" evidence="9">
    <location>
        <begin position="172"/>
        <end position="283"/>
    </location>
</feature>
<keyword evidence="3 6" id="KW-0285">Flavoprotein</keyword>
<comment type="cofactor">
    <cofactor evidence="1 6">
        <name>FAD</name>
        <dbReference type="ChEBI" id="CHEBI:57692"/>
    </cofactor>
</comment>
<evidence type="ECO:0000259" key="7">
    <source>
        <dbReference type="Pfam" id="PF00441"/>
    </source>
</evidence>
<keyword evidence="5 6" id="KW-0560">Oxidoreductase</keyword>
<organism evidence="10 11">
    <name type="scientific">Microvirga aerilata</name>
    <dbReference type="NCBI Taxonomy" id="670292"/>
    <lineage>
        <taxon>Bacteria</taxon>
        <taxon>Pseudomonadati</taxon>
        <taxon>Pseudomonadota</taxon>
        <taxon>Alphaproteobacteria</taxon>
        <taxon>Hyphomicrobiales</taxon>
        <taxon>Methylobacteriaceae</taxon>
        <taxon>Microvirga</taxon>
    </lineage>
</organism>
<dbReference type="InterPro" id="IPR036250">
    <property type="entry name" value="AcylCo_DH-like_C"/>
</dbReference>
<dbReference type="FunFam" id="2.40.110.10:FF:000015">
    <property type="entry name" value="Acyl-CoA dehydrogenase"/>
    <property type="match status" value="1"/>
</dbReference>
<dbReference type="PANTHER" id="PTHR43884">
    <property type="entry name" value="ACYL-COA DEHYDROGENASE"/>
    <property type="match status" value="1"/>
</dbReference>
<evidence type="ECO:0000259" key="8">
    <source>
        <dbReference type="Pfam" id="PF02770"/>
    </source>
</evidence>
<dbReference type="InterPro" id="IPR046373">
    <property type="entry name" value="Acyl-CoA_Oxase/DH_mid-dom_sf"/>
</dbReference>
<dbReference type="Pfam" id="PF02770">
    <property type="entry name" value="Acyl-CoA_dh_M"/>
    <property type="match status" value="1"/>
</dbReference>
<evidence type="ECO:0000313" key="10">
    <source>
        <dbReference type="EMBL" id="MBL0404395.1"/>
    </source>
</evidence>
<dbReference type="Proteomes" id="UP000605848">
    <property type="component" value="Unassembled WGS sequence"/>
</dbReference>
<dbReference type="InterPro" id="IPR037069">
    <property type="entry name" value="AcylCoA_DH/ox_N_sf"/>
</dbReference>
<evidence type="ECO:0000256" key="6">
    <source>
        <dbReference type="RuleBase" id="RU362125"/>
    </source>
</evidence>
<proteinExistence type="inferred from homology"/>
<name>A0A936ZB03_9HYPH</name>
<dbReference type="PANTHER" id="PTHR43884:SF25">
    <property type="entry name" value="ACYL-COA DEHYDROGENASE YDBM-RELATED"/>
    <property type="match status" value="1"/>
</dbReference>
<dbReference type="Gene3D" id="1.20.140.10">
    <property type="entry name" value="Butyryl-CoA Dehydrogenase, subunit A, domain 3"/>
    <property type="match status" value="1"/>
</dbReference>
<comment type="caution">
    <text evidence="10">The sequence shown here is derived from an EMBL/GenBank/DDBJ whole genome shotgun (WGS) entry which is preliminary data.</text>
</comment>
<dbReference type="SUPFAM" id="SSF56645">
    <property type="entry name" value="Acyl-CoA dehydrogenase NM domain-like"/>
    <property type="match status" value="1"/>
</dbReference>
<dbReference type="RefSeq" id="WP_202059041.1">
    <property type="nucleotide sequence ID" value="NZ_JAEQMY010000012.1"/>
</dbReference>
<dbReference type="EMBL" id="JAEQMY010000012">
    <property type="protein sequence ID" value="MBL0404395.1"/>
    <property type="molecule type" value="Genomic_DNA"/>
</dbReference>
<evidence type="ECO:0000313" key="11">
    <source>
        <dbReference type="Proteomes" id="UP000605848"/>
    </source>
</evidence>
<evidence type="ECO:0000259" key="9">
    <source>
        <dbReference type="Pfam" id="PF02771"/>
    </source>
</evidence>
<dbReference type="GO" id="GO:0003995">
    <property type="term" value="F:acyl-CoA dehydrogenase activity"/>
    <property type="evidence" value="ECO:0007669"/>
    <property type="project" value="InterPro"/>
</dbReference>
<comment type="similarity">
    <text evidence="2 6">Belongs to the acyl-CoA dehydrogenase family.</text>
</comment>
<keyword evidence="11" id="KW-1185">Reference proteome</keyword>
<protein>
    <submittedName>
        <fullName evidence="10">Acyl-CoA/acyl-ACP dehydrogenase</fullName>
    </submittedName>
</protein>
<dbReference type="GO" id="GO:0050660">
    <property type="term" value="F:flavin adenine dinucleotide binding"/>
    <property type="evidence" value="ECO:0007669"/>
    <property type="project" value="InterPro"/>
</dbReference>
<feature type="domain" description="Acyl-CoA dehydrogenase/oxidase C-terminal" evidence="7">
    <location>
        <begin position="404"/>
        <end position="553"/>
    </location>
</feature>
<dbReference type="InterPro" id="IPR009100">
    <property type="entry name" value="AcylCoA_DH/oxidase_NM_dom_sf"/>
</dbReference>
<reference evidence="10" key="1">
    <citation type="submission" date="2021-01" db="EMBL/GenBank/DDBJ databases">
        <title>Microvirga sp.</title>
        <authorList>
            <person name="Kim M.K."/>
        </authorList>
    </citation>
    <scope>NUCLEOTIDE SEQUENCE</scope>
    <source>
        <strain evidence="10">5420S-16</strain>
    </source>
</reference>
<dbReference type="PROSITE" id="PS00073">
    <property type="entry name" value="ACYL_COA_DH_2"/>
    <property type="match status" value="1"/>
</dbReference>
<dbReference type="Gene3D" id="2.40.110.10">
    <property type="entry name" value="Butyryl-CoA Dehydrogenase, subunit A, domain 2"/>
    <property type="match status" value="1"/>
</dbReference>
<evidence type="ECO:0000256" key="4">
    <source>
        <dbReference type="ARBA" id="ARBA00022827"/>
    </source>
</evidence>
<evidence type="ECO:0000256" key="3">
    <source>
        <dbReference type="ARBA" id="ARBA00022630"/>
    </source>
</evidence>
<evidence type="ECO:0000256" key="1">
    <source>
        <dbReference type="ARBA" id="ARBA00001974"/>
    </source>
</evidence>
<gene>
    <name evidence="10" type="ORF">JKG68_10480</name>
</gene>
<feature type="domain" description="Acyl-CoA oxidase/dehydrogenase middle" evidence="8">
    <location>
        <begin position="289"/>
        <end position="389"/>
    </location>
</feature>
<dbReference type="InterPro" id="IPR009075">
    <property type="entry name" value="AcylCo_DH/oxidase_C"/>
</dbReference>